<name>A0ACB8BZ44_9AGAM</name>
<accession>A0ACB8BZ44</accession>
<dbReference type="EMBL" id="MU266328">
    <property type="protein sequence ID" value="KAH7930975.1"/>
    <property type="molecule type" value="Genomic_DNA"/>
</dbReference>
<evidence type="ECO:0000313" key="2">
    <source>
        <dbReference type="Proteomes" id="UP000790709"/>
    </source>
</evidence>
<reference evidence="1" key="1">
    <citation type="journal article" date="2021" name="New Phytol.">
        <title>Evolutionary innovations through gain and loss of genes in the ectomycorrhizal Boletales.</title>
        <authorList>
            <person name="Wu G."/>
            <person name="Miyauchi S."/>
            <person name="Morin E."/>
            <person name="Kuo A."/>
            <person name="Drula E."/>
            <person name="Varga T."/>
            <person name="Kohler A."/>
            <person name="Feng B."/>
            <person name="Cao Y."/>
            <person name="Lipzen A."/>
            <person name="Daum C."/>
            <person name="Hundley H."/>
            <person name="Pangilinan J."/>
            <person name="Johnson J."/>
            <person name="Barry K."/>
            <person name="LaButti K."/>
            <person name="Ng V."/>
            <person name="Ahrendt S."/>
            <person name="Min B."/>
            <person name="Choi I.G."/>
            <person name="Park H."/>
            <person name="Plett J.M."/>
            <person name="Magnuson J."/>
            <person name="Spatafora J.W."/>
            <person name="Nagy L.G."/>
            <person name="Henrissat B."/>
            <person name="Grigoriev I.V."/>
            <person name="Yang Z.L."/>
            <person name="Xu J."/>
            <person name="Martin F.M."/>
        </authorList>
    </citation>
    <scope>NUCLEOTIDE SEQUENCE</scope>
    <source>
        <strain evidence="1">KUC20120723A-06</strain>
    </source>
</reference>
<dbReference type="Proteomes" id="UP000790709">
    <property type="component" value="Unassembled WGS sequence"/>
</dbReference>
<comment type="caution">
    <text evidence="1">The sequence shown here is derived from an EMBL/GenBank/DDBJ whole genome shotgun (WGS) entry which is preliminary data.</text>
</comment>
<protein>
    <submittedName>
        <fullName evidence="1">Uncharacterized protein</fullName>
    </submittedName>
</protein>
<sequence length="470" mass="52873">MSSSNTSGINEVQSTSTLEPPQAMRRDDPAAADPARRRLAQKSRFPLFSSLPNLRSHHDAAKRNKSLGQADHSADNLHHTDSGLHPLEQTNDNDTIISLDHGALPDAPEDRDVYRWAVMYENQRGITVFSTPYYSRLSLLPSDPLPFTVPSKSNKRSHQPNVSLTNYPLPDGTWKWVSKSWMIDMRTDSGEVQHDGFEYNWVFRDHSWRADIGKLSAGAWVRRRRWVRMMMRPAKKAEPNVRGSTSPPSRPSFGPSTSFVSLVHPASEFALDVLDQEGELVFDGSDQDWIRCHRLLRRLGRDGRKLELWKKWLGPLALPAPESDVKGKQTNKQWAEDEELLPSEVLREPERQGGSETSLPARGHLAAIFRNHGETILRSFVFPDSRAKFLALVRHTGLLGDLEAGLHPGASTSEVDFWSYASGLDKVLDGKQGKRHEDLAQLGVADGHPNGEVLAKDFADELEKEDERQH</sequence>
<proteinExistence type="predicted"/>
<evidence type="ECO:0000313" key="1">
    <source>
        <dbReference type="EMBL" id="KAH7930975.1"/>
    </source>
</evidence>
<organism evidence="1 2">
    <name type="scientific">Leucogyrophana mollusca</name>
    <dbReference type="NCBI Taxonomy" id="85980"/>
    <lineage>
        <taxon>Eukaryota</taxon>
        <taxon>Fungi</taxon>
        <taxon>Dikarya</taxon>
        <taxon>Basidiomycota</taxon>
        <taxon>Agaricomycotina</taxon>
        <taxon>Agaricomycetes</taxon>
        <taxon>Agaricomycetidae</taxon>
        <taxon>Boletales</taxon>
        <taxon>Boletales incertae sedis</taxon>
        <taxon>Leucogyrophana</taxon>
    </lineage>
</organism>
<keyword evidence="2" id="KW-1185">Reference proteome</keyword>
<gene>
    <name evidence="1" type="ORF">BV22DRAFT_1053566</name>
</gene>